<organism evidence="2">
    <name type="scientific">Zaptyx polita</name>
    <dbReference type="NCBI Taxonomy" id="1885710"/>
    <lineage>
        <taxon>Eukaryota</taxon>
        <taxon>Metazoa</taxon>
        <taxon>Spiralia</taxon>
        <taxon>Lophotrochozoa</taxon>
        <taxon>Mollusca</taxon>
        <taxon>Gastropoda</taxon>
        <taxon>Heterobranchia</taxon>
        <taxon>Euthyneura</taxon>
        <taxon>Panpulmonata</taxon>
        <taxon>Eupulmonata</taxon>
        <taxon>Stylommatophora</taxon>
        <taxon>Helicina</taxon>
        <taxon>Clausilioidea</taxon>
        <taxon>Clausiliidae</taxon>
        <taxon>Phaedusinae</taxon>
        <taxon>Zaptyx</taxon>
    </lineage>
</organism>
<geneLocation type="mitochondrion" evidence="2"/>
<feature type="transmembrane region" description="Helical" evidence="1">
    <location>
        <begin position="6"/>
        <end position="23"/>
    </location>
</feature>
<keyword evidence="1" id="KW-0812">Transmembrane</keyword>
<keyword evidence="1" id="KW-1133">Transmembrane helix</keyword>
<reference evidence="2" key="1">
    <citation type="journal article" date="2017" name="Zool. J. Linn. Soc.">
        <title>Molecular phylogeny, frequent parallel evolution and new system of Japanese clausiliid land snails (Gastropoda: Stylommatophora).</title>
        <authorList>
            <person name="Motochin R."/>
            <person name="Wang M."/>
            <person name="Ueshima R."/>
        </authorList>
    </citation>
    <scope>NUCLEOTIDE SEQUENCE</scope>
    <source>
        <strain evidence="2">AG174-1</strain>
        <tissue evidence="2">Muscle</tissue>
    </source>
</reference>
<keyword evidence="1" id="KW-0472">Membrane</keyword>
<protein>
    <submittedName>
        <fullName evidence="2">NADH dehydrogenase subunit 4L</fullName>
    </submittedName>
</protein>
<dbReference type="AlphaFoldDB" id="A0A224AB09"/>
<proteinExistence type="predicted"/>
<feature type="transmembrane region" description="Helical" evidence="1">
    <location>
        <begin position="57"/>
        <end position="82"/>
    </location>
</feature>
<dbReference type="Gene3D" id="1.10.287.3510">
    <property type="match status" value="1"/>
</dbReference>
<accession>A0A224AB09</accession>
<dbReference type="EMBL" id="LC171947">
    <property type="protein sequence ID" value="BBA10217.1"/>
    <property type="molecule type" value="Genomic_DNA"/>
</dbReference>
<evidence type="ECO:0000256" key="1">
    <source>
        <dbReference type="SAM" id="Phobius"/>
    </source>
</evidence>
<sequence length="92" mass="10367">MMKFLSLLMLMLIILYLYLFTVFNSFLSTLMVLEAMVLITLIIISVFSFNLSEGINIFLIVLTLSVCEATLGLTLLISFVKFKGNDLINSSM</sequence>
<keyword evidence="2" id="KW-0496">Mitochondrion</keyword>
<gene>
    <name evidence="2" type="primary">ND4L</name>
</gene>
<name>A0A224AB09_9EUPU</name>
<evidence type="ECO:0000313" key="2">
    <source>
        <dbReference type="EMBL" id="BBA10217.1"/>
    </source>
</evidence>
<feature type="transmembrane region" description="Helical" evidence="1">
    <location>
        <begin position="30"/>
        <end position="51"/>
    </location>
</feature>